<sequence length="502" mass="56027">MSMEPISEGIFRGTGSPSEGELGGVLARFAPDVIVGHPTFRNADNIGEELQRGLDAAVQVYGGRKVAFVVSDGTWTRENPDTSTIDAALAGAERALAGLSAEARSRLLIAVTPYDGYKGDRTPGKGSALKLIFDEMALCPSARKLILLDGDLRNDFLPWFRVFSRVESDHEARRPGRHFFITARYARHFVDASLTRFIVGPLTTLMGQYVPGGISGDIVLSAGAVQHERDAAWDDARRRYGTDIATTFDNIADPLTDIYEVYLGAKLHDITDEAKLSVMPGEVIGSALARLLHYEALDGRVSRLLESDRPLDRPETWGPDKTGIAFIDPGYTDVFDVDLKRQTLLSKFAVYEEAMRAVLFPETFARLRGEWERLQKADTGDEAPVVFLNLTRERWIGMLYECLAHLLSTRDVDAVKGCLNYLYTAAFLEFCREKIAQLGGVTYGQVRKMQQSLGVPPEQAEPFYREQVDRVVERMALRFFENRRTILDLIRRRTSSSPPPPR</sequence>
<gene>
    <name evidence="1" type="ORF">SAMN02745206_01000</name>
</gene>
<name>A0A1M4X778_9BACT</name>
<keyword evidence="2" id="KW-1185">Reference proteome</keyword>
<dbReference type="SUPFAM" id="SSF53448">
    <property type="entry name" value="Nucleotide-diphospho-sugar transferases"/>
    <property type="match status" value="1"/>
</dbReference>
<evidence type="ECO:0000313" key="2">
    <source>
        <dbReference type="Proteomes" id="UP000184076"/>
    </source>
</evidence>
<dbReference type="Proteomes" id="UP000184076">
    <property type="component" value="Unassembled WGS sequence"/>
</dbReference>
<evidence type="ECO:0000313" key="1">
    <source>
        <dbReference type="EMBL" id="SHE89336.1"/>
    </source>
</evidence>
<proteinExistence type="predicted"/>
<dbReference type="EMBL" id="FQVB01000008">
    <property type="protein sequence ID" value="SHE89336.1"/>
    <property type="molecule type" value="Genomic_DNA"/>
</dbReference>
<dbReference type="AlphaFoldDB" id="A0A1M4X778"/>
<dbReference type="RefSeq" id="WP_073037562.1">
    <property type="nucleotide sequence ID" value="NZ_FQVB01000008.1"/>
</dbReference>
<protein>
    <submittedName>
        <fullName evidence="1">Uncharacterized protein</fullName>
    </submittedName>
</protein>
<organism evidence="1 2">
    <name type="scientific">Desulfacinum infernum DSM 9756</name>
    <dbReference type="NCBI Taxonomy" id="1121391"/>
    <lineage>
        <taxon>Bacteria</taxon>
        <taxon>Pseudomonadati</taxon>
        <taxon>Thermodesulfobacteriota</taxon>
        <taxon>Syntrophobacteria</taxon>
        <taxon>Syntrophobacterales</taxon>
        <taxon>Syntrophobacteraceae</taxon>
        <taxon>Desulfacinum</taxon>
    </lineage>
</organism>
<dbReference type="OrthoDB" id="5484553at2"/>
<reference evidence="2" key="1">
    <citation type="submission" date="2016-11" db="EMBL/GenBank/DDBJ databases">
        <authorList>
            <person name="Varghese N."/>
            <person name="Submissions S."/>
        </authorList>
    </citation>
    <scope>NUCLEOTIDE SEQUENCE [LARGE SCALE GENOMIC DNA]</scope>
    <source>
        <strain evidence="2">DSM 9756</strain>
    </source>
</reference>
<dbReference type="InterPro" id="IPR029044">
    <property type="entry name" value="Nucleotide-diphossugar_trans"/>
</dbReference>
<accession>A0A1M4X778</accession>
<dbReference type="STRING" id="1121391.SAMN02745206_01000"/>
<dbReference type="Gene3D" id="3.90.550.10">
    <property type="entry name" value="Spore Coat Polysaccharide Biosynthesis Protein SpsA, Chain A"/>
    <property type="match status" value="1"/>
</dbReference>